<dbReference type="EMBL" id="RRCH01000018">
    <property type="protein sequence ID" value="RRJ30883.1"/>
    <property type="molecule type" value="Genomic_DNA"/>
</dbReference>
<feature type="domain" description="DUF7437" evidence="2">
    <location>
        <begin position="116"/>
        <end position="178"/>
    </location>
</feature>
<dbReference type="AlphaFoldDB" id="A0A3P3REQ7"/>
<dbReference type="InterPro" id="IPR036388">
    <property type="entry name" value="WH-like_DNA-bd_sf"/>
</dbReference>
<dbReference type="InterPro" id="IPR002831">
    <property type="entry name" value="Tscrpt_reg_TrmB_N"/>
</dbReference>
<evidence type="ECO:0000259" key="1">
    <source>
        <dbReference type="Pfam" id="PF01978"/>
    </source>
</evidence>
<gene>
    <name evidence="3" type="ORF">EIK79_08675</name>
</gene>
<proteinExistence type="predicted"/>
<dbReference type="OrthoDB" id="350231at2157"/>
<dbReference type="InterPro" id="IPR055860">
    <property type="entry name" value="DUF7437"/>
</dbReference>
<dbReference type="Proteomes" id="UP000282322">
    <property type="component" value="Unassembled WGS sequence"/>
</dbReference>
<accession>A0A3P3REQ7</accession>
<dbReference type="Pfam" id="PF01978">
    <property type="entry name" value="TrmB"/>
    <property type="match status" value="1"/>
</dbReference>
<dbReference type="Gene3D" id="1.10.10.10">
    <property type="entry name" value="Winged helix-like DNA-binding domain superfamily/Winged helix DNA-binding domain"/>
    <property type="match status" value="1"/>
</dbReference>
<keyword evidence="4" id="KW-1185">Reference proteome</keyword>
<dbReference type="InterPro" id="IPR036390">
    <property type="entry name" value="WH_DNA-bd_sf"/>
</dbReference>
<evidence type="ECO:0000313" key="3">
    <source>
        <dbReference type="EMBL" id="RRJ30883.1"/>
    </source>
</evidence>
<organism evidence="3 4">
    <name type="scientific">Halocatena pleomorpha</name>
    <dbReference type="NCBI Taxonomy" id="1785090"/>
    <lineage>
        <taxon>Archaea</taxon>
        <taxon>Methanobacteriati</taxon>
        <taxon>Methanobacteriota</taxon>
        <taxon>Stenosarchaea group</taxon>
        <taxon>Halobacteria</taxon>
        <taxon>Halobacteriales</taxon>
        <taxon>Natronomonadaceae</taxon>
        <taxon>Halocatena</taxon>
    </lineage>
</organism>
<dbReference type="SUPFAM" id="SSF46785">
    <property type="entry name" value="Winged helix' DNA-binding domain"/>
    <property type="match status" value="1"/>
</dbReference>
<protein>
    <submittedName>
        <fullName evidence="3">ArsR family transcriptional regulator</fullName>
    </submittedName>
</protein>
<name>A0A3P3REQ7_9EURY</name>
<dbReference type="RefSeq" id="WP_124954730.1">
    <property type="nucleotide sequence ID" value="NZ_RRCH01000018.1"/>
</dbReference>
<dbReference type="Pfam" id="PF24218">
    <property type="entry name" value="DUF7437"/>
    <property type="match status" value="1"/>
</dbReference>
<reference evidence="3 4" key="1">
    <citation type="submission" date="2018-11" db="EMBL/GenBank/DDBJ databases">
        <title>Taxonoimc description of Halomarina strain SPP-AMP-1.</title>
        <authorList>
            <person name="Pal Y."/>
            <person name="Srinivasana K."/>
            <person name="Verma A."/>
            <person name="Kumar P."/>
        </authorList>
    </citation>
    <scope>NUCLEOTIDE SEQUENCE [LARGE SCALE GENOMIC DNA]</scope>
    <source>
        <strain evidence="3 4">SPP-AMP-1</strain>
    </source>
</reference>
<sequence length="194" mass="21285">MAYSVPPQHEPNAVDRMISVVDLLGTPTLARIYTYLARTAEDPTTEEVIDALGIAQTTAYESLNHLTDTGLAEQTTETRPYRYRAIPVDLQVAIDSTEATPYAITPMLIDAIGRSADNENIALYIDRNGIGGLADALIYAIDHTAGRVTTQIMARELDHSVLEAGTILTELRDIVRTWQPEHVENDDAGSEHPL</sequence>
<evidence type="ECO:0000313" key="4">
    <source>
        <dbReference type="Proteomes" id="UP000282322"/>
    </source>
</evidence>
<feature type="domain" description="Transcription regulator TrmB N-terminal" evidence="1">
    <location>
        <begin position="30"/>
        <end position="88"/>
    </location>
</feature>
<comment type="caution">
    <text evidence="3">The sequence shown here is derived from an EMBL/GenBank/DDBJ whole genome shotgun (WGS) entry which is preliminary data.</text>
</comment>
<evidence type="ECO:0000259" key="2">
    <source>
        <dbReference type="Pfam" id="PF24218"/>
    </source>
</evidence>